<evidence type="ECO:0000313" key="3">
    <source>
        <dbReference type="EMBL" id="SVB50985.1"/>
    </source>
</evidence>
<dbReference type="InterPro" id="IPR050659">
    <property type="entry name" value="Peptidase_M24B"/>
</dbReference>
<dbReference type="EMBL" id="UINC01044902">
    <property type="protein sequence ID" value="SVB50985.1"/>
    <property type="molecule type" value="Genomic_DNA"/>
</dbReference>
<dbReference type="PANTHER" id="PTHR46112:SF8">
    <property type="entry name" value="CYTOPLASMIC PEPTIDASE PEPQ-RELATED"/>
    <property type="match status" value="1"/>
</dbReference>
<feature type="region of interest" description="Disordered" evidence="1">
    <location>
        <begin position="265"/>
        <end position="284"/>
    </location>
</feature>
<proteinExistence type="predicted"/>
<dbReference type="PROSITE" id="PS51257">
    <property type="entry name" value="PROKAR_LIPOPROTEIN"/>
    <property type="match status" value="1"/>
</dbReference>
<dbReference type="SUPFAM" id="SSF55920">
    <property type="entry name" value="Creatinase/aminopeptidase"/>
    <property type="match status" value="1"/>
</dbReference>
<evidence type="ECO:0000256" key="1">
    <source>
        <dbReference type="SAM" id="MobiDB-lite"/>
    </source>
</evidence>
<organism evidence="3">
    <name type="scientific">marine metagenome</name>
    <dbReference type="NCBI Taxonomy" id="408172"/>
    <lineage>
        <taxon>unclassified sequences</taxon>
        <taxon>metagenomes</taxon>
        <taxon>ecological metagenomes</taxon>
    </lineage>
</organism>
<feature type="domain" description="Peptidase M24" evidence="2">
    <location>
        <begin position="217"/>
        <end position="390"/>
    </location>
</feature>
<name>A0A382EKH9_9ZZZZ</name>
<dbReference type="Gene3D" id="3.90.230.10">
    <property type="entry name" value="Creatinase/methionine aminopeptidase superfamily"/>
    <property type="match status" value="1"/>
</dbReference>
<dbReference type="AlphaFoldDB" id="A0A382EKH9"/>
<dbReference type="Pfam" id="PF00557">
    <property type="entry name" value="Peptidase_M24"/>
    <property type="match status" value="1"/>
</dbReference>
<dbReference type="InterPro" id="IPR036005">
    <property type="entry name" value="Creatinase/aminopeptidase-like"/>
</dbReference>
<dbReference type="PANTHER" id="PTHR46112">
    <property type="entry name" value="AMINOPEPTIDASE"/>
    <property type="match status" value="1"/>
</dbReference>
<protein>
    <recommendedName>
        <fullName evidence="2">Peptidase M24 domain-containing protein</fullName>
    </recommendedName>
</protein>
<feature type="non-terminal residue" evidence="3">
    <location>
        <position position="393"/>
    </location>
</feature>
<reference evidence="3" key="1">
    <citation type="submission" date="2018-05" db="EMBL/GenBank/DDBJ databases">
        <authorList>
            <person name="Lanie J.A."/>
            <person name="Ng W.-L."/>
            <person name="Kazmierczak K.M."/>
            <person name="Andrzejewski T.M."/>
            <person name="Davidsen T.M."/>
            <person name="Wayne K.J."/>
            <person name="Tettelin H."/>
            <person name="Glass J.I."/>
            <person name="Rusch D."/>
            <person name="Podicherti R."/>
            <person name="Tsui H.-C.T."/>
            <person name="Winkler M.E."/>
        </authorList>
    </citation>
    <scope>NUCLEOTIDE SEQUENCE</scope>
</reference>
<dbReference type="InterPro" id="IPR000994">
    <property type="entry name" value="Pept_M24"/>
</dbReference>
<sequence length="393" mass="42935">MPKQPCARRLLMLSRFCLAFVITALYATSGCTAPSTQTDSQTVTDQPFPDNPDLWSSIRQERIRTLLGPAMARAGVDAWIVLARENANDPIASHLGAENAGGLAAFLFFADAEGNLESLAISPETEATALSEVSPLDNVRSVPRGTSMYAAAADELRNRNPRSIAVNSSNRNIADGLSYTQRVALEEALGSTLSSRLVSSEEIIIEWLSVKLPQEVEIMRRAAKLTEQLELEAYEQVVPGETTDADLARFLKTRMAELGVVDGWAPDQNPNVNSGPDRGHSHSTEKVIMPGDVIQTDFGIRVHGMWVSDIQRFAYVLRLGESEAPPEVKARWEYAREGSRAAKAAMRPGVRGWDVDLAQREVLQRHGSIPIIWSTGHPVGYWAHDVGPRLGGA</sequence>
<evidence type="ECO:0000259" key="2">
    <source>
        <dbReference type="Pfam" id="PF00557"/>
    </source>
</evidence>
<accession>A0A382EKH9</accession>
<dbReference type="CDD" id="cd01066">
    <property type="entry name" value="APP_MetAP"/>
    <property type="match status" value="1"/>
</dbReference>
<gene>
    <name evidence="3" type="ORF">METZ01_LOCUS203839</name>
</gene>